<dbReference type="EMBL" id="QQAY01000004">
    <property type="protein sequence ID" value="RDI43174.1"/>
    <property type="molecule type" value="Genomic_DNA"/>
</dbReference>
<keyword evidence="2" id="KW-1185">Reference proteome</keyword>
<dbReference type="OrthoDB" id="2899658at2"/>
<accession>A0A370GLB2</accession>
<evidence type="ECO:0000313" key="2">
    <source>
        <dbReference type="Proteomes" id="UP000255326"/>
    </source>
</evidence>
<dbReference type="Proteomes" id="UP000255326">
    <property type="component" value="Unassembled WGS sequence"/>
</dbReference>
<name>A0A370GLB2_9BACI</name>
<dbReference type="RefSeq" id="WP_114745472.1">
    <property type="nucleotide sequence ID" value="NZ_CP158866.1"/>
</dbReference>
<dbReference type="AlphaFoldDB" id="A0A370GLB2"/>
<evidence type="ECO:0000313" key="1">
    <source>
        <dbReference type="EMBL" id="RDI43174.1"/>
    </source>
</evidence>
<organism evidence="1 2">
    <name type="scientific">Falsibacillus pallidus</name>
    <dbReference type="NCBI Taxonomy" id="493781"/>
    <lineage>
        <taxon>Bacteria</taxon>
        <taxon>Bacillati</taxon>
        <taxon>Bacillota</taxon>
        <taxon>Bacilli</taxon>
        <taxon>Bacillales</taxon>
        <taxon>Bacillaceae</taxon>
        <taxon>Falsibacillus</taxon>
    </lineage>
</organism>
<sequence>MPFQINVFNIKTNGLANNANINIGAAVHNSHTANSKWVGATFGLGDLSTIGSLLANSYIDFDVSDQDQIANPSAPITNQL</sequence>
<proteinExistence type="predicted"/>
<gene>
    <name evidence="1" type="ORF">DFR59_104229</name>
</gene>
<dbReference type="InterPro" id="IPR019618">
    <property type="entry name" value="Spore_germination_GerPA"/>
</dbReference>
<comment type="caution">
    <text evidence="1">The sequence shown here is derived from an EMBL/GenBank/DDBJ whole genome shotgun (WGS) entry which is preliminary data.</text>
</comment>
<protein>
    <submittedName>
        <fullName evidence="1">Spore germination protein GerPA/GerPF</fullName>
    </submittedName>
</protein>
<dbReference type="Pfam" id="PF10676">
    <property type="entry name" value="gerPA"/>
    <property type="match status" value="1"/>
</dbReference>
<reference evidence="1 2" key="1">
    <citation type="submission" date="2018-07" db="EMBL/GenBank/DDBJ databases">
        <title>Genomic Encyclopedia of Type Strains, Phase IV (KMG-IV): sequencing the most valuable type-strain genomes for metagenomic binning, comparative biology and taxonomic classification.</title>
        <authorList>
            <person name="Goeker M."/>
        </authorList>
    </citation>
    <scope>NUCLEOTIDE SEQUENCE [LARGE SCALE GENOMIC DNA]</scope>
    <source>
        <strain evidence="1 2">DSM 25281</strain>
    </source>
</reference>